<feature type="transmembrane region" description="Helical" evidence="3">
    <location>
        <begin position="21"/>
        <end position="42"/>
    </location>
</feature>
<name>A0ABU6JHH5_9BURK</name>
<accession>A0ABU6JHH5</accession>
<proteinExistence type="predicted"/>
<evidence type="ECO:0000313" key="5">
    <source>
        <dbReference type="Proteomes" id="UP001352263"/>
    </source>
</evidence>
<keyword evidence="3" id="KW-0472">Membrane</keyword>
<keyword evidence="5" id="KW-1185">Reference proteome</keyword>
<evidence type="ECO:0000256" key="1">
    <source>
        <dbReference type="SAM" id="Coils"/>
    </source>
</evidence>
<protein>
    <submittedName>
        <fullName evidence="4">PilN domain-containing protein</fullName>
    </submittedName>
</protein>
<keyword evidence="3" id="KW-0812">Transmembrane</keyword>
<comment type="caution">
    <text evidence="4">The sequence shown here is derived from an EMBL/GenBank/DDBJ whole genome shotgun (WGS) entry which is preliminary data.</text>
</comment>
<feature type="region of interest" description="Disordered" evidence="2">
    <location>
        <begin position="180"/>
        <end position="203"/>
    </location>
</feature>
<organism evidence="4 5">
    <name type="scientific">Noviherbaspirillum album</name>
    <dbReference type="NCBI Taxonomy" id="3080276"/>
    <lineage>
        <taxon>Bacteria</taxon>
        <taxon>Pseudomonadati</taxon>
        <taxon>Pseudomonadota</taxon>
        <taxon>Betaproteobacteria</taxon>
        <taxon>Burkholderiales</taxon>
        <taxon>Oxalobacteraceae</taxon>
        <taxon>Noviherbaspirillum</taxon>
    </lineage>
</organism>
<feature type="region of interest" description="Disordered" evidence="2">
    <location>
        <begin position="218"/>
        <end position="265"/>
    </location>
</feature>
<dbReference type="Proteomes" id="UP001352263">
    <property type="component" value="Unassembled WGS sequence"/>
</dbReference>
<dbReference type="Pfam" id="PF05137">
    <property type="entry name" value="PilN"/>
    <property type="match status" value="1"/>
</dbReference>
<evidence type="ECO:0000256" key="2">
    <source>
        <dbReference type="SAM" id="MobiDB-lite"/>
    </source>
</evidence>
<keyword evidence="3" id="KW-1133">Transmembrane helix</keyword>
<reference evidence="4 5" key="1">
    <citation type="submission" date="2023-10" db="EMBL/GenBank/DDBJ databases">
        <title>Noviherbaspirillum sp. CPCC 100848 genome assembly.</title>
        <authorList>
            <person name="Li X.Y."/>
            <person name="Fang X.M."/>
        </authorList>
    </citation>
    <scope>NUCLEOTIDE SEQUENCE [LARGE SCALE GENOMIC DNA]</scope>
    <source>
        <strain evidence="4 5">CPCC 100848</strain>
    </source>
</reference>
<feature type="coiled-coil region" evidence="1">
    <location>
        <begin position="53"/>
        <end position="100"/>
    </location>
</feature>
<keyword evidence="1" id="KW-0175">Coiled coil</keyword>
<dbReference type="RefSeq" id="WP_326509623.1">
    <property type="nucleotide sequence ID" value="NZ_JAWIIV010000041.1"/>
</dbReference>
<sequence length="265" mass="28203">MSQQINLFNPALLKQKQHLSAVTMAQGLAVILVGAVAFAGYARVQTRELAAQAAAATAQLDGAKAQLAKVVAEHAPRQKSQELAAHVQRLETEVDEQRKAFEIVRRGGVGDTQGYSGYLRAFSRQIVEGLWLTGFTIDSVAKRMELQGRALQPELVPAYIHRLGQEPVMQGKSFAQLMMSRPEAEAQRNGQGGTQGSAAPDRRQPAKYLEFVLKSSGEAPAGTAKQPGNGLLPALPAAAPAAAATPSQLPSLQDARNLRDLAGAH</sequence>
<feature type="compositionally biased region" description="Low complexity" evidence="2">
    <location>
        <begin position="231"/>
        <end position="244"/>
    </location>
</feature>
<evidence type="ECO:0000256" key="3">
    <source>
        <dbReference type="SAM" id="Phobius"/>
    </source>
</evidence>
<dbReference type="InterPro" id="IPR007813">
    <property type="entry name" value="PilN"/>
</dbReference>
<evidence type="ECO:0000313" key="4">
    <source>
        <dbReference type="EMBL" id="MEC4722998.1"/>
    </source>
</evidence>
<dbReference type="EMBL" id="JAWIIV010000041">
    <property type="protein sequence ID" value="MEC4722998.1"/>
    <property type="molecule type" value="Genomic_DNA"/>
</dbReference>
<gene>
    <name evidence="4" type="ORF">RY831_27950</name>
</gene>